<evidence type="ECO:0000313" key="1">
    <source>
        <dbReference type="EMBL" id="PWE22386.1"/>
    </source>
</evidence>
<sequence length="285" mass="31465">MLKKSFKRVLKAILVIFFIGLFGGTNVSATITGNNTLNDAYVMGYWEYYTPDTTWLEPNINEAYYKFTASAGDKIYARTSYNDSYLGMTIETLDSTGKRINLGDTIINTTPYYLPFLFANADADMNTQTFYIKVTRGSYTGDMYFTVTVEKRIYSANGTFDFVGTASNPGNPDILTNPNGVDSSIITMNLTNNSSIPNGAIVKSITTTGTVTPSKGGILHKISSSQDSTWYTSSVLGSNYPIGLDNGLEVKKVWSFKYNQKALGASTIKNVKANINYEYDITNEF</sequence>
<organism evidence="1 2">
    <name type="scientific">Aliarcobacter skirrowii</name>
    <dbReference type="NCBI Taxonomy" id="28200"/>
    <lineage>
        <taxon>Bacteria</taxon>
        <taxon>Pseudomonadati</taxon>
        <taxon>Campylobacterota</taxon>
        <taxon>Epsilonproteobacteria</taxon>
        <taxon>Campylobacterales</taxon>
        <taxon>Arcobacteraceae</taxon>
        <taxon>Aliarcobacter</taxon>
    </lineage>
</organism>
<reference evidence="1 2" key="1">
    <citation type="submission" date="2018-05" db="EMBL/GenBank/DDBJ databases">
        <title>Antimicrobial susceptibility testing and genomic analysis of Arcobacter skirrowii strains and one Arcobacter butzleri isolated from German poultry farms.</title>
        <authorList>
            <person name="Haenel I."/>
            <person name="Hotzel H."/>
            <person name="Tomaso H."/>
            <person name="Busch A."/>
        </authorList>
    </citation>
    <scope>NUCLEOTIDE SEQUENCE [LARGE SCALE GENOMIC DNA]</scope>
    <source>
        <strain evidence="2">v</strain>
    </source>
</reference>
<name>A0A2U2C235_9BACT</name>
<dbReference type="EMBL" id="QEYI01000002">
    <property type="protein sequence ID" value="PWE22386.1"/>
    <property type="molecule type" value="Genomic_DNA"/>
</dbReference>
<dbReference type="AlphaFoldDB" id="A0A2U2C235"/>
<accession>A0A2U2C235</accession>
<proteinExistence type="predicted"/>
<comment type="caution">
    <text evidence="1">The sequence shown here is derived from an EMBL/GenBank/DDBJ whole genome shotgun (WGS) entry which is preliminary data.</text>
</comment>
<evidence type="ECO:0000313" key="2">
    <source>
        <dbReference type="Proteomes" id="UP000245014"/>
    </source>
</evidence>
<dbReference type="Proteomes" id="UP000245014">
    <property type="component" value="Unassembled WGS sequence"/>
</dbReference>
<protein>
    <submittedName>
        <fullName evidence="1">Uncharacterized protein</fullName>
    </submittedName>
</protein>
<gene>
    <name evidence="1" type="ORF">DF188_03405</name>
</gene>